<keyword evidence="3" id="KW-1185">Reference proteome</keyword>
<dbReference type="RefSeq" id="WP_114982894.1">
    <property type="nucleotide sequence ID" value="NZ_CP027806.1"/>
</dbReference>
<feature type="transmembrane region" description="Helical" evidence="1">
    <location>
        <begin position="30"/>
        <end position="53"/>
    </location>
</feature>
<reference evidence="2 3" key="1">
    <citation type="submission" date="2018-03" db="EMBL/GenBank/DDBJ databases">
        <title>Phenotypic and genomic properties of Cyclonatronum proteinivorum gen. nov., sp. nov., a haloalkaliphilic bacteroidete from soda lakes possessing Na+-translocating rhodopsin.</title>
        <authorList>
            <person name="Toshchakov S.V."/>
            <person name="Korzhenkov A."/>
            <person name="Samarov N.I."/>
            <person name="Kublanov I.V."/>
            <person name="Muntyan M.S."/>
            <person name="Sorokin D.Y."/>
        </authorList>
    </citation>
    <scope>NUCLEOTIDE SEQUENCE [LARGE SCALE GENOMIC DNA]</scope>
    <source>
        <strain evidence="2 3">Omega</strain>
    </source>
</reference>
<dbReference type="KEGG" id="cprv:CYPRO_0318"/>
<feature type="transmembrane region" description="Helical" evidence="1">
    <location>
        <begin position="168"/>
        <end position="188"/>
    </location>
</feature>
<evidence type="ECO:0000256" key="1">
    <source>
        <dbReference type="SAM" id="Phobius"/>
    </source>
</evidence>
<sequence>MPPYRFKAFAAALLCGFILSWIPLLREVHFLSAGLTGLAGAFTGAIIAGGRSYRNTPAAGLREAFWLLLIFLTPLLPLLAGALWRSCFSGDGLLYWLLIPGPSVLLGFAVGRYMAMHSKRPRFWAVSMLLVVSLGIFVWEFFNYPAVFYHNHVWGFWPGPVYDDVVELRPSLVFFRYITLCWVALLWLMPHWKNRKNLRLPVLLLVASLMLSYFNLSRAGILHNETWIQQQLGGKLETAHAIIYYDRHIPETEIEWLAAWHDFHIAELAELLALEPSSFPKVHSYLYRHEWQKKALTGAGGTVYVPVWLGKPQMHIHWQAAERVLRHELVHVLSREFGAPVINASPVIALVEGLATAFETERDHRGTGDQLVAAQPEFPDHRYMRRLMSLTGFYALDSNLSYTIAGSFTGWLWQHCGADAMKLAYRSGRISRACEQPFDELVDGWHAHLSTIPTDALQFAVSGQIFSAPGITQQPCNFHPGPDYPVLRQVRALTAENRHAEALAFLAAQQSDRRFCDFNSLSLLRADLLMRAGHAQPEELLALFQGCARPPEDLPSRLRLFAADAFFLSGEEAEGVKLLETFQQQAQSVRLRTNPGLREQLLTVLYTPETAAPHYLSAEIKPWLVWHCAQDGNDAFCPELTPDVFLTDAREHFLIWERFMKTMKKQGQHETALAWHAALTNELDDPVSDLARQNRLGDFKRFSEYAHTKTYGF</sequence>
<feature type="transmembrane region" description="Helical" evidence="1">
    <location>
        <begin position="92"/>
        <end position="111"/>
    </location>
</feature>
<accession>A0A345UGK4</accession>
<dbReference type="Proteomes" id="UP000254808">
    <property type="component" value="Chromosome"/>
</dbReference>
<feature type="transmembrane region" description="Helical" evidence="1">
    <location>
        <begin position="65"/>
        <end position="86"/>
    </location>
</feature>
<evidence type="ECO:0000313" key="2">
    <source>
        <dbReference type="EMBL" id="AXI99605.1"/>
    </source>
</evidence>
<protein>
    <submittedName>
        <fullName evidence="2">Uncharacterized protein</fullName>
    </submittedName>
</protein>
<feature type="transmembrane region" description="Helical" evidence="1">
    <location>
        <begin position="200"/>
        <end position="216"/>
    </location>
</feature>
<dbReference type="EMBL" id="CP027806">
    <property type="protein sequence ID" value="AXI99605.1"/>
    <property type="molecule type" value="Genomic_DNA"/>
</dbReference>
<proteinExistence type="predicted"/>
<dbReference type="AlphaFoldDB" id="A0A345UGK4"/>
<name>A0A345UGK4_9BACT</name>
<organism evidence="2 3">
    <name type="scientific">Cyclonatronum proteinivorum</name>
    <dbReference type="NCBI Taxonomy" id="1457365"/>
    <lineage>
        <taxon>Bacteria</taxon>
        <taxon>Pseudomonadati</taxon>
        <taxon>Balneolota</taxon>
        <taxon>Balneolia</taxon>
        <taxon>Balneolales</taxon>
        <taxon>Cyclonatronaceae</taxon>
        <taxon>Cyclonatronum</taxon>
    </lineage>
</organism>
<dbReference type="OrthoDB" id="1522169at2"/>
<feature type="transmembrane region" description="Helical" evidence="1">
    <location>
        <begin position="123"/>
        <end position="148"/>
    </location>
</feature>
<keyword evidence="1" id="KW-1133">Transmembrane helix</keyword>
<gene>
    <name evidence="2" type="ORF">CYPRO_0318</name>
</gene>
<keyword evidence="1" id="KW-0812">Transmembrane</keyword>
<keyword evidence="1" id="KW-0472">Membrane</keyword>
<evidence type="ECO:0000313" key="3">
    <source>
        <dbReference type="Proteomes" id="UP000254808"/>
    </source>
</evidence>